<evidence type="ECO:0000313" key="2">
    <source>
        <dbReference type="Proteomes" id="UP001431209"/>
    </source>
</evidence>
<organism evidence="1 2">
    <name type="scientific">Acrasis kona</name>
    <dbReference type="NCBI Taxonomy" id="1008807"/>
    <lineage>
        <taxon>Eukaryota</taxon>
        <taxon>Discoba</taxon>
        <taxon>Heterolobosea</taxon>
        <taxon>Tetramitia</taxon>
        <taxon>Eutetramitia</taxon>
        <taxon>Acrasidae</taxon>
        <taxon>Acrasis</taxon>
    </lineage>
</organism>
<evidence type="ECO:0000313" key="1">
    <source>
        <dbReference type="EMBL" id="KAL0486512.1"/>
    </source>
</evidence>
<dbReference type="EMBL" id="JAOPGA020001236">
    <property type="protein sequence ID" value="KAL0486512.1"/>
    <property type="molecule type" value="Genomic_DNA"/>
</dbReference>
<protein>
    <submittedName>
        <fullName evidence="1">Gag-pol</fullName>
    </submittedName>
</protein>
<sequence>MAVRQVEMSDQSIKHSTFTREDQIMMLSSVIERVAYNIKHSESRAKALAQENHELTRLYNIKSCEQEPLSIPTLKILPKGEEIVTKPKEKKKLKRRRTFLGFVF</sequence>
<gene>
    <name evidence="1" type="ORF">AKO1_001485</name>
</gene>
<accession>A0AAW2Z9H4</accession>
<dbReference type="AlphaFoldDB" id="A0AAW2Z9H4"/>
<proteinExistence type="predicted"/>
<keyword evidence="2" id="KW-1185">Reference proteome</keyword>
<name>A0AAW2Z9H4_9EUKA</name>
<comment type="caution">
    <text evidence="1">The sequence shown here is derived from an EMBL/GenBank/DDBJ whole genome shotgun (WGS) entry which is preliminary data.</text>
</comment>
<dbReference type="Proteomes" id="UP001431209">
    <property type="component" value="Unassembled WGS sequence"/>
</dbReference>
<reference evidence="1 2" key="1">
    <citation type="submission" date="2024-03" db="EMBL/GenBank/DDBJ databases">
        <title>The Acrasis kona genome and developmental transcriptomes reveal deep origins of eukaryotic multicellular pathways.</title>
        <authorList>
            <person name="Sheikh S."/>
            <person name="Fu C.-J."/>
            <person name="Brown M.W."/>
            <person name="Baldauf S.L."/>
        </authorList>
    </citation>
    <scope>NUCLEOTIDE SEQUENCE [LARGE SCALE GENOMIC DNA]</scope>
    <source>
        <strain evidence="1 2">ATCC MYA-3509</strain>
    </source>
</reference>